<dbReference type="Pfam" id="PF19371">
    <property type="entry name" value="DUF5946"/>
    <property type="match status" value="1"/>
</dbReference>
<accession>A0A2P5P5S5</accession>
<keyword evidence="1" id="KW-0808">Transferase</keyword>
<comment type="caution">
    <text evidence="1">The sequence shown here is derived from an EMBL/GenBank/DDBJ whole genome shotgun (WGS) entry which is preliminary data.</text>
</comment>
<evidence type="ECO:0000313" key="2">
    <source>
        <dbReference type="Proteomes" id="UP000235653"/>
    </source>
</evidence>
<gene>
    <name evidence="1" type="ORF">JP09_007885</name>
</gene>
<keyword evidence="2" id="KW-1185">Reference proteome</keyword>
<sequence>MPAEKTICPGCGLELESTETGLDDRFNASCACRRLYDELSCFTLNQADAEFTHQLIVDAYCAQHAGPKVKTISIAFSLIGLYLVFERDYTGRQVQLAHMALAKQSKQWHRFNPPPMTGTLTVSNVLNSINGENYRKNIHDWAGSVWTAWASTHTQVAELAKRYLKLD</sequence>
<dbReference type="Proteomes" id="UP000235653">
    <property type="component" value="Unassembled WGS sequence"/>
</dbReference>
<dbReference type="RefSeq" id="WP_102330664.1">
    <property type="nucleotide sequence ID" value="NZ_CP058566.2"/>
</dbReference>
<organism evidence="1 2">
    <name type="scientific">Dehalogenimonas etheniformans</name>
    <dbReference type="NCBI Taxonomy" id="1536648"/>
    <lineage>
        <taxon>Bacteria</taxon>
        <taxon>Bacillati</taxon>
        <taxon>Chloroflexota</taxon>
        <taxon>Dehalococcoidia</taxon>
        <taxon>Dehalococcoidales</taxon>
        <taxon>Dehalococcoidaceae</taxon>
        <taxon>Dehalogenimonas</taxon>
    </lineage>
</organism>
<dbReference type="OrthoDB" id="158614at2"/>
<reference evidence="1 2" key="1">
    <citation type="journal article" date="2017" name="ISME J.">
        <title>Grape pomace compost harbors organohalide-respiring Dehalogenimonas species with novel reductive dehalogenase genes.</title>
        <authorList>
            <person name="Yang Y."/>
            <person name="Higgins S.A."/>
            <person name="Yan J."/>
            <person name="Simsir B."/>
            <person name="Chourey K."/>
            <person name="Iyer R."/>
            <person name="Hettich R.L."/>
            <person name="Baldwin B."/>
            <person name="Ogles D.M."/>
            <person name="Loffler F.E."/>
        </authorList>
    </citation>
    <scope>NUCLEOTIDE SEQUENCE [LARGE SCALE GENOMIC DNA]</scope>
    <source>
        <strain evidence="1 2">GP</strain>
    </source>
</reference>
<dbReference type="InterPro" id="IPR045990">
    <property type="entry name" value="DUF5946"/>
</dbReference>
<dbReference type="AlphaFoldDB" id="A0A2P5P5S5"/>
<protein>
    <submittedName>
        <fullName evidence="1">Serine/threonine protein kinase</fullName>
    </submittedName>
</protein>
<keyword evidence="1" id="KW-0723">Serine/threonine-protein kinase</keyword>
<dbReference type="GO" id="GO:0004674">
    <property type="term" value="F:protein serine/threonine kinase activity"/>
    <property type="evidence" value="ECO:0007669"/>
    <property type="project" value="UniProtKB-KW"/>
</dbReference>
<evidence type="ECO:0000313" key="1">
    <source>
        <dbReference type="EMBL" id="PPD57652.1"/>
    </source>
</evidence>
<keyword evidence="1" id="KW-0418">Kinase</keyword>
<dbReference type="EMBL" id="JQAN02000011">
    <property type="protein sequence ID" value="PPD57652.1"/>
    <property type="molecule type" value="Genomic_DNA"/>
</dbReference>
<proteinExistence type="predicted"/>
<name>A0A2P5P5S5_9CHLR</name>